<comment type="caution">
    <text evidence="1">The sequence shown here is derived from an EMBL/GenBank/DDBJ whole genome shotgun (WGS) entry which is preliminary data.</text>
</comment>
<dbReference type="AlphaFoldDB" id="K6DGP0"/>
<accession>K6DGP0</accession>
<evidence type="ECO:0000313" key="2">
    <source>
        <dbReference type="Proteomes" id="UP000006315"/>
    </source>
</evidence>
<evidence type="ECO:0008006" key="3">
    <source>
        <dbReference type="Google" id="ProtNLM"/>
    </source>
</evidence>
<evidence type="ECO:0000313" key="1">
    <source>
        <dbReference type="EMBL" id="EKN67258.1"/>
    </source>
</evidence>
<dbReference type="PROSITE" id="PS51257">
    <property type="entry name" value="PROKAR_LIPOPROTEIN"/>
    <property type="match status" value="1"/>
</dbReference>
<sequence>MRFVFIFCLFIFLLGCNQQTSSTEMPVSNADSNHRIEINTAADKEIAESLFKQILEVNQLIEELDLLIIKLQKTDELPEAIEMMETATSEAKKILKDLKTLQTENKSLTEFKDMYEESLNEYTNGLKLQIDGMENWDGQKTTEGFKQTELAKNNLKQYHEKIKNQFK</sequence>
<gene>
    <name evidence="1" type="ORF">BAZO_08856</name>
</gene>
<proteinExistence type="predicted"/>
<name>K6DGP0_SCHAZ</name>
<reference evidence="1 2" key="1">
    <citation type="journal article" date="2012" name="Front. Microbiol.">
        <title>Redundancy and modularity in membrane-associated dissimilatory nitrate reduction in Bacillus.</title>
        <authorList>
            <person name="Heylen K."/>
            <person name="Keltjens J."/>
        </authorList>
    </citation>
    <scope>NUCLEOTIDE SEQUENCE [LARGE SCALE GENOMIC DNA]</scope>
    <source>
        <strain evidence="1 2">LMG 9581</strain>
    </source>
</reference>
<protein>
    <recommendedName>
        <fullName evidence="3">Lipoprotein</fullName>
    </recommendedName>
</protein>
<dbReference type="PATRIC" id="fig|1131731.3.peg.1853"/>
<dbReference type="Proteomes" id="UP000006315">
    <property type="component" value="Unassembled WGS sequence"/>
</dbReference>
<organism evidence="1 2">
    <name type="scientific">Schinkia azotoformans LMG 9581</name>
    <dbReference type="NCBI Taxonomy" id="1131731"/>
    <lineage>
        <taxon>Bacteria</taxon>
        <taxon>Bacillati</taxon>
        <taxon>Bacillota</taxon>
        <taxon>Bacilli</taxon>
        <taxon>Bacillales</taxon>
        <taxon>Bacillaceae</taxon>
        <taxon>Calidifontibacillus/Schinkia group</taxon>
        <taxon>Schinkia</taxon>
    </lineage>
</organism>
<dbReference type="RefSeq" id="WP_003331049.1">
    <property type="nucleotide sequence ID" value="NZ_AJLR01000048.1"/>
</dbReference>
<keyword evidence="2" id="KW-1185">Reference proteome</keyword>
<dbReference type="EMBL" id="AJLR01000048">
    <property type="protein sequence ID" value="EKN67258.1"/>
    <property type="molecule type" value="Genomic_DNA"/>
</dbReference>